<feature type="transmembrane region" description="Helical" evidence="7">
    <location>
        <begin position="130"/>
        <end position="151"/>
    </location>
</feature>
<evidence type="ECO:0000313" key="11">
    <source>
        <dbReference type="Proteomes" id="UP000613840"/>
    </source>
</evidence>
<keyword evidence="3" id="KW-1003">Cell membrane</keyword>
<keyword evidence="11" id="KW-1185">Reference proteome</keyword>
<dbReference type="InterPro" id="IPR000515">
    <property type="entry name" value="MetI-like"/>
</dbReference>
<dbReference type="SUPFAM" id="SSF161098">
    <property type="entry name" value="MetI-like"/>
    <property type="match status" value="1"/>
</dbReference>
<comment type="caution">
    <text evidence="10">The sequence shown here is derived from an EMBL/GenBank/DDBJ whole genome shotgun (WGS) entry which is preliminary data.</text>
</comment>
<keyword evidence="4 7" id="KW-0812">Transmembrane</keyword>
<comment type="similarity">
    <text evidence="7">Belongs to the binding-protein-dependent transport system permease family.</text>
</comment>
<feature type="transmembrane region" description="Helical" evidence="7">
    <location>
        <begin position="32"/>
        <end position="51"/>
    </location>
</feature>
<evidence type="ECO:0000313" key="10">
    <source>
        <dbReference type="EMBL" id="GGL64484.1"/>
    </source>
</evidence>
<evidence type="ECO:0000256" key="5">
    <source>
        <dbReference type="ARBA" id="ARBA00022989"/>
    </source>
</evidence>
<evidence type="ECO:0000256" key="7">
    <source>
        <dbReference type="RuleBase" id="RU363032"/>
    </source>
</evidence>
<organism evidence="10 11">
    <name type="scientific">Microlunatus endophyticus</name>
    <dbReference type="NCBI Taxonomy" id="1716077"/>
    <lineage>
        <taxon>Bacteria</taxon>
        <taxon>Bacillati</taxon>
        <taxon>Actinomycetota</taxon>
        <taxon>Actinomycetes</taxon>
        <taxon>Propionibacteriales</taxon>
        <taxon>Propionibacteriaceae</taxon>
        <taxon>Microlunatus</taxon>
    </lineage>
</organism>
<keyword evidence="6 7" id="KW-0472">Membrane</keyword>
<evidence type="ECO:0000259" key="9">
    <source>
        <dbReference type="PROSITE" id="PS50928"/>
    </source>
</evidence>
<dbReference type="InterPro" id="IPR051393">
    <property type="entry name" value="ABC_transporter_permease"/>
</dbReference>
<sequence>MEATLPESGAVSGAPPRTRVARRTRSRSARDAWVFVACVAPNVALIIAFIYRPLISNIYYSTLNWSLGDRYATRVGFGNYVQFFTGSDAGTILGTTAIFTIATVGGSMIIGLALSLVLNQRLIGRGFARATVFAPYVLSGVGIGLVWTFIFDPTTGALSDILRGLGLSAPNWFGNPHLTLLMVIIVYVWKNLGYCAVIYLAALQAVPVDVLEAASIDGAGAWNRFWRVTLPLISPTTFFLLLTTILSSLQAFDLLYIISPQGYGTNTLMFATYYQAFQASQAGYSAAISTILFAILLIMTVIQMVLIERRVHYR</sequence>
<feature type="region of interest" description="Disordered" evidence="8">
    <location>
        <begin position="1"/>
        <end position="23"/>
    </location>
</feature>
<dbReference type="EMBL" id="BMMZ01000005">
    <property type="protein sequence ID" value="GGL64484.1"/>
    <property type="molecule type" value="Genomic_DNA"/>
</dbReference>
<feature type="transmembrane region" description="Helical" evidence="7">
    <location>
        <begin position="228"/>
        <end position="247"/>
    </location>
</feature>
<accession>A0A917S8V8</accession>
<evidence type="ECO:0000256" key="1">
    <source>
        <dbReference type="ARBA" id="ARBA00004651"/>
    </source>
</evidence>
<gene>
    <name evidence="10" type="ORF">GCM10011575_23620</name>
</gene>
<reference evidence="10" key="2">
    <citation type="submission" date="2020-09" db="EMBL/GenBank/DDBJ databases">
        <authorList>
            <person name="Sun Q."/>
            <person name="Zhou Y."/>
        </authorList>
    </citation>
    <scope>NUCLEOTIDE SEQUENCE</scope>
    <source>
        <strain evidence="10">CGMCC 4.7306</strain>
    </source>
</reference>
<evidence type="ECO:0000256" key="4">
    <source>
        <dbReference type="ARBA" id="ARBA00022692"/>
    </source>
</evidence>
<dbReference type="GO" id="GO:0055085">
    <property type="term" value="P:transmembrane transport"/>
    <property type="evidence" value="ECO:0007669"/>
    <property type="project" value="InterPro"/>
</dbReference>
<evidence type="ECO:0000256" key="2">
    <source>
        <dbReference type="ARBA" id="ARBA00022448"/>
    </source>
</evidence>
<dbReference type="PANTHER" id="PTHR30193:SF37">
    <property type="entry name" value="INNER MEMBRANE ABC TRANSPORTER PERMEASE PROTEIN YCJO"/>
    <property type="match status" value="1"/>
</dbReference>
<evidence type="ECO:0000256" key="3">
    <source>
        <dbReference type="ARBA" id="ARBA00022475"/>
    </source>
</evidence>
<evidence type="ECO:0000256" key="6">
    <source>
        <dbReference type="ARBA" id="ARBA00023136"/>
    </source>
</evidence>
<proteinExistence type="inferred from homology"/>
<dbReference type="PROSITE" id="PS50928">
    <property type="entry name" value="ABC_TM1"/>
    <property type="match status" value="1"/>
</dbReference>
<dbReference type="PANTHER" id="PTHR30193">
    <property type="entry name" value="ABC TRANSPORTER PERMEASE PROTEIN"/>
    <property type="match status" value="1"/>
</dbReference>
<dbReference type="InterPro" id="IPR035906">
    <property type="entry name" value="MetI-like_sf"/>
</dbReference>
<dbReference type="RefSeq" id="WP_229669993.1">
    <property type="nucleotide sequence ID" value="NZ_BMMZ01000005.1"/>
</dbReference>
<keyword evidence="2 7" id="KW-0813">Transport</keyword>
<feature type="transmembrane region" description="Helical" evidence="7">
    <location>
        <begin position="286"/>
        <end position="307"/>
    </location>
</feature>
<reference evidence="10" key="1">
    <citation type="journal article" date="2014" name="Int. J. Syst. Evol. Microbiol.">
        <title>Complete genome sequence of Corynebacterium casei LMG S-19264T (=DSM 44701T), isolated from a smear-ripened cheese.</title>
        <authorList>
            <consortium name="US DOE Joint Genome Institute (JGI-PGF)"/>
            <person name="Walter F."/>
            <person name="Albersmeier A."/>
            <person name="Kalinowski J."/>
            <person name="Ruckert C."/>
        </authorList>
    </citation>
    <scope>NUCLEOTIDE SEQUENCE</scope>
    <source>
        <strain evidence="10">CGMCC 4.7306</strain>
    </source>
</reference>
<dbReference type="AlphaFoldDB" id="A0A917S8V8"/>
<name>A0A917S8V8_9ACTN</name>
<dbReference type="Gene3D" id="1.10.3720.10">
    <property type="entry name" value="MetI-like"/>
    <property type="match status" value="1"/>
</dbReference>
<dbReference type="CDD" id="cd06261">
    <property type="entry name" value="TM_PBP2"/>
    <property type="match status" value="1"/>
</dbReference>
<dbReference type="Proteomes" id="UP000613840">
    <property type="component" value="Unassembled WGS sequence"/>
</dbReference>
<feature type="transmembrane region" description="Helical" evidence="7">
    <location>
        <begin position="92"/>
        <end position="118"/>
    </location>
</feature>
<dbReference type="GO" id="GO:0005886">
    <property type="term" value="C:plasma membrane"/>
    <property type="evidence" value="ECO:0007669"/>
    <property type="project" value="UniProtKB-SubCell"/>
</dbReference>
<feature type="domain" description="ABC transmembrane type-1" evidence="9">
    <location>
        <begin position="93"/>
        <end position="303"/>
    </location>
</feature>
<evidence type="ECO:0000256" key="8">
    <source>
        <dbReference type="SAM" id="MobiDB-lite"/>
    </source>
</evidence>
<protein>
    <submittedName>
        <fullName evidence="10">Glycerol-3-phosphate ABC transporter permease</fullName>
    </submittedName>
</protein>
<dbReference type="Pfam" id="PF00528">
    <property type="entry name" value="BPD_transp_1"/>
    <property type="match status" value="1"/>
</dbReference>
<comment type="subcellular location">
    <subcellularLocation>
        <location evidence="1 7">Cell membrane</location>
        <topology evidence="1 7">Multi-pass membrane protein</topology>
    </subcellularLocation>
</comment>
<keyword evidence="5 7" id="KW-1133">Transmembrane helix</keyword>